<dbReference type="Gene3D" id="1.10.260.40">
    <property type="entry name" value="lambda repressor-like DNA-binding domains"/>
    <property type="match status" value="1"/>
</dbReference>
<dbReference type="AlphaFoldDB" id="G2P2Y9"/>
<dbReference type="PANTHER" id="PTHR43236:SF1">
    <property type="entry name" value="BLL7220 PROTEIN"/>
    <property type="match status" value="1"/>
</dbReference>
<proteinExistence type="inferred from homology"/>
<keyword evidence="5" id="KW-1185">Reference proteome</keyword>
<dbReference type="PANTHER" id="PTHR43236">
    <property type="entry name" value="ANTITOXIN HIGA1"/>
    <property type="match status" value="1"/>
</dbReference>
<protein>
    <recommendedName>
        <fullName evidence="3">HTH cro/C1-type domain-containing protein</fullName>
    </recommendedName>
</protein>
<accession>G2P2Y9</accession>
<dbReference type="GO" id="GO:0003677">
    <property type="term" value="F:DNA binding"/>
    <property type="evidence" value="ECO:0007669"/>
    <property type="project" value="InterPro"/>
</dbReference>
<dbReference type="InterPro" id="IPR052345">
    <property type="entry name" value="Rad_response_metalloprotease"/>
</dbReference>
<dbReference type="eggNOG" id="COG2856">
    <property type="taxonomic scope" value="Bacteria"/>
</dbReference>
<dbReference type="SUPFAM" id="SSF47413">
    <property type="entry name" value="lambda repressor-like DNA-binding domains"/>
    <property type="match status" value="1"/>
</dbReference>
<dbReference type="PROSITE" id="PS50943">
    <property type="entry name" value="HTH_CROC1"/>
    <property type="match status" value="1"/>
</dbReference>
<dbReference type="HOGENOM" id="CLU_703827_0_0_11"/>
<gene>
    <name evidence="4" type="ORF">Strvi_2790</name>
</gene>
<dbReference type="Pfam" id="PF06114">
    <property type="entry name" value="Peptidase_M78"/>
    <property type="match status" value="1"/>
</dbReference>
<feature type="domain" description="HTH cro/C1-type" evidence="3">
    <location>
        <begin position="9"/>
        <end position="63"/>
    </location>
</feature>
<sequence>MNETVTDRVRKVMSAASLQQAAFAERVGLTPDKLSKSLSGRRRFTSLDLARIAELGQTTVDWLLTGREPQRPAFAARASSPFSDSDPDSGLALKELVHRFTTAYDVLDLMGRSRSLPALPRPKADLEGYVDQGEALALDALTALSARGVTSVAACETSDLAHALEEHFGIDVAQTDLPRGLDGAAWQTDHFRLVLLARTGVWTRQRFTLAHELGHILARDAQEMRTETHLAPGRQKDHTEVRANVFAANFLMPRAEIHAEVGTGPAGSGVSDDAFRALVVRFKVSPSALAARLYQLGLVPAHDRSRLRGVTTEVCHLLAQRADLHENRVAAARARRLPLAPARGLYEGYLAGDTTLRPLAAYFGMDPNALHDALDPEQPAATAPAADAEKGDLIFQP</sequence>
<reference evidence="4" key="1">
    <citation type="submission" date="2011-08" db="EMBL/GenBank/DDBJ databases">
        <title>Complete sequence of chromosome of Streptomyces violaceusniger Tu 4113.</title>
        <authorList>
            <consortium name="US DOE Joint Genome Institute"/>
            <person name="Lucas S."/>
            <person name="Han J."/>
            <person name="Lapidus A."/>
            <person name="Cheng J.-F."/>
            <person name="Goodwin L."/>
            <person name="Pitluck S."/>
            <person name="Peters L."/>
            <person name="Ivanova N."/>
            <person name="Daligault H."/>
            <person name="Detter J.C."/>
            <person name="Han C."/>
            <person name="Tapia R."/>
            <person name="Land M."/>
            <person name="Hauser L."/>
            <person name="Kyrpides N."/>
            <person name="Ivanova N."/>
            <person name="Pagani I."/>
            <person name="Hagen A."/>
            <person name="Katz L."/>
            <person name="Fiedler H.-P."/>
            <person name="Keasling J."/>
            <person name="Fortman J."/>
            <person name="Woyke T."/>
        </authorList>
    </citation>
    <scope>NUCLEOTIDE SEQUENCE [LARGE SCALE GENOMIC DNA]</scope>
    <source>
        <strain evidence="4">Tu 4113</strain>
    </source>
</reference>
<evidence type="ECO:0000313" key="4">
    <source>
        <dbReference type="EMBL" id="AEM82490.1"/>
    </source>
</evidence>
<evidence type="ECO:0000313" key="5">
    <source>
        <dbReference type="Proteomes" id="UP000008703"/>
    </source>
</evidence>
<dbReference type="InterPro" id="IPR001387">
    <property type="entry name" value="Cro/C1-type_HTH"/>
</dbReference>
<evidence type="ECO:0000256" key="1">
    <source>
        <dbReference type="ARBA" id="ARBA00007227"/>
    </source>
</evidence>
<dbReference type="InterPro" id="IPR010359">
    <property type="entry name" value="IrrE_HExxH"/>
</dbReference>
<name>G2P2Y9_STRV4</name>
<dbReference type="InterPro" id="IPR010982">
    <property type="entry name" value="Lambda_DNA-bd_dom_sf"/>
</dbReference>
<dbReference type="Proteomes" id="UP000008703">
    <property type="component" value="Chromosome"/>
</dbReference>
<dbReference type="KEGG" id="svl:Strvi_2790"/>
<organism evidence="4 5">
    <name type="scientific">Streptomyces violaceusniger (strain Tu 4113)</name>
    <dbReference type="NCBI Taxonomy" id="653045"/>
    <lineage>
        <taxon>Bacteria</taxon>
        <taxon>Bacillati</taxon>
        <taxon>Actinomycetota</taxon>
        <taxon>Actinomycetes</taxon>
        <taxon>Kitasatosporales</taxon>
        <taxon>Streptomycetaceae</taxon>
        <taxon>Streptomyces</taxon>
        <taxon>Streptomyces violaceusniger group</taxon>
    </lineage>
</organism>
<evidence type="ECO:0000259" key="3">
    <source>
        <dbReference type="PROSITE" id="PS50943"/>
    </source>
</evidence>
<dbReference type="RefSeq" id="WP_014055992.1">
    <property type="nucleotide sequence ID" value="NC_015957.1"/>
</dbReference>
<dbReference type="EMBL" id="CP002994">
    <property type="protein sequence ID" value="AEM82490.1"/>
    <property type="molecule type" value="Genomic_DNA"/>
</dbReference>
<dbReference type="CDD" id="cd00093">
    <property type="entry name" value="HTH_XRE"/>
    <property type="match status" value="1"/>
</dbReference>
<evidence type="ECO:0000256" key="2">
    <source>
        <dbReference type="SAM" id="MobiDB-lite"/>
    </source>
</evidence>
<dbReference type="Gene3D" id="1.10.10.2910">
    <property type="match status" value="1"/>
</dbReference>
<feature type="compositionally biased region" description="Basic and acidic residues" evidence="2">
    <location>
        <begin position="387"/>
        <end position="397"/>
    </location>
</feature>
<comment type="similarity">
    <text evidence="1">Belongs to the short-chain fatty acyl-CoA assimilation regulator (ScfR) family.</text>
</comment>
<feature type="region of interest" description="Disordered" evidence="2">
    <location>
        <begin position="378"/>
        <end position="397"/>
    </location>
</feature>
<dbReference type="SMART" id="SM00530">
    <property type="entry name" value="HTH_XRE"/>
    <property type="match status" value="1"/>
</dbReference>